<accession>A0A6A6SFP7</accession>
<reference evidence="2" key="1">
    <citation type="journal article" date="2020" name="Stud. Mycol.">
        <title>101 Dothideomycetes genomes: a test case for predicting lifestyles and emergence of pathogens.</title>
        <authorList>
            <person name="Haridas S."/>
            <person name="Albert R."/>
            <person name="Binder M."/>
            <person name="Bloem J."/>
            <person name="Labutti K."/>
            <person name="Salamov A."/>
            <person name="Andreopoulos B."/>
            <person name="Baker S."/>
            <person name="Barry K."/>
            <person name="Bills G."/>
            <person name="Bluhm B."/>
            <person name="Cannon C."/>
            <person name="Castanera R."/>
            <person name="Culley D."/>
            <person name="Daum C."/>
            <person name="Ezra D."/>
            <person name="Gonzalez J."/>
            <person name="Henrissat B."/>
            <person name="Kuo A."/>
            <person name="Liang C."/>
            <person name="Lipzen A."/>
            <person name="Lutzoni F."/>
            <person name="Magnuson J."/>
            <person name="Mondo S."/>
            <person name="Nolan M."/>
            <person name="Ohm R."/>
            <person name="Pangilinan J."/>
            <person name="Park H.-J."/>
            <person name="Ramirez L."/>
            <person name="Alfaro M."/>
            <person name="Sun H."/>
            <person name="Tritt A."/>
            <person name="Yoshinaga Y."/>
            <person name="Zwiers L.-H."/>
            <person name="Turgeon B."/>
            <person name="Goodwin S."/>
            <person name="Spatafora J."/>
            <person name="Crous P."/>
            <person name="Grigoriev I."/>
        </authorList>
    </citation>
    <scope>NUCLEOTIDE SEQUENCE</scope>
    <source>
        <strain evidence="2">CBS 473.64</strain>
    </source>
</reference>
<evidence type="ECO:0000256" key="1">
    <source>
        <dbReference type="SAM" id="SignalP"/>
    </source>
</evidence>
<dbReference type="EMBL" id="MU006776">
    <property type="protein sequence ID" value="KAF2646380.1"/>
    <property type="molecule type" value="Genomic_DNA"/>
</dbReference>
<gene>
    <name evidence="2" type="ORF">P280DRAFT_512557</name>
</gene>
<protein>
    <submittedName>
        <fullName evidence="2">Uncharacterized protein</fullName>
    </submittedName>
</protein>
<dbReference type="OrthoDB" id="3795630at2759"/>
<proteinExistence type="predicted"/>
<sequence length="181" mass="18543">MFLSKVITATVLSAGVATADFMVYTEPPVPTSAVPTFSDASASASWTTMIYINALVKFGDWTSSGGSTYQSSLTSANSAISAFAAASSNANYSIPAAVTEEGTTTFYSKPAWYTALPSGVREFKEKQVSAQFSAVRDVVSRRASTAATATNNGAGSRETPRVGFAGVGTGAMAAIAAGVFL</sequence>
<organism evidence="2 3">
    <name type="scientific">Massarina eburnea CBS 473.64</name>
    <dbReference type="NCBI Taxonomy" id="1395130"/>
    <lineage>
        <taxon>Eukaryota</taxon>
        <taxon>Fungi</taxon>
        <taxon>Dikarya</taxon>
        <taxon>Ascomycota</taxon>
        <taxon>Pezizomycotina</taxon>
        <taxon>Dothideomycetes</taxon>
        <taxon>Pleosporomycetidae</taxon>
        <taxon>Pleosporales</taxon>
        <taxon>Massarineae</taxon>
        <taxon>Massarinaceae</taxon>
        <taxon>Massarina</taxon>
    </lineage>
</organism>
<evidence type="ECO:0000313" key="2">
    <source>
        <dbReference type="EMBL" id="KAF2646380.1"/>
    </source>
</evidence>
<name>A0A6A6SFP7_9PLEO</name>
<keyword evidence="1" id="KW-0732">Signal</keyword>
<feature type="signal peptide" evidence="1">
    <location>
        <begin position="1"/>
        <end position="19"/>
    </location>
</feature>
<dbReference type="Proteomes" id="UP000799753">
    <property type="component" value="Unassembled WGS sequence"/>
</dbReference>
<dbReference type="AlphaFoldDB" id="A0A6A6SFP7"/>
<keyword evidence="3" id="KW-1185">Reference proteome</keyword>
<evidence type="ECO:0000313" key="3">
    <source>
        <dbReference type="Proteomes" id="UP000799753"/>
    </source>
</evidence>
<feature type="chain" id="PRO_5025503669" evidence="1">
    <location>
        <begin position="20"/>
        <end position="181"/>
    </location>
</feature>